<accession>A0A7C9ASP1</accession>
<protein>
    <submittedName>
        <fullName evidence="1">Uncharacterized protein</fullName>
    </submittedName>
</protein>
<sequence>MHQKPCFRVSKYGITCWKRDAREDLNRDSMANSVHKPFKNKRLHTFKSRDFTTRANNHPRFQSLELPHVRHTSVQLIAGHARNKHILSCSVPKGQAVNYTQEKLEHLTINMYKICMHHGNATPEELRIQYDLFRFHVLHHHLQCQQDFHNEAQNFRYWIGQTPV</sequence>
<reference evidence="1" key="2">
    <citation type="submission" date="2020-07" db="EMBL/GenBank/DDBJ databases">
        <authorList>
            <person name="Vera ALvarez R."/>
            <person name="Arias-Moreno D.M."/>
            <person name="Jimenez-Jacinto V."/>
            <person name="Jimenez-Bremont J.F."/>
            <person name="Swaminathan K."/>
            <person name="Moose S.P."/>
            <person name="Guerrero-Gonzalez M.L."/>
            <person name="Marino-Ramirez L."/>
            <person name="Landsman D."/>
            <person name="Rodriguez-Kessler M."/>
            <person name="Delgado-Sanchez P."/>
        </authorList>
    </citation>
    <scope>NUCLEOTIDE SEQUENCE</scope>
    <source>
        <tissue evidence="1">Cladode</tissue>
    </source>
</reference>
<name>A0A7C9ASP1_OPUST</name>
<dbReference type="EMBL" id="GISG01265893">
    <property type="protein sequence ID" value="MBA4675094.1"/>
    <property type="molecule type" value="Transcribed_RNA"/>
</dbReference>
<organism evidence="1">
    <name type="scientific">Opuntia streptacantha</name>
    <name type="common">Prickly pear cactus</name>
    <name type="synonym">Opuntia cardona</name>
    <dbReference type="NCBI Taxonomy" id="393608"/>
    <lineage>
        <taxon>Eukaryota</taxon>
        <taxon>Viridiplantae</taxon>
        <taxon>Streptophyta</taxon>
        <taxon>Embryophyta</taxon>
        <taxon>Tracheophyta</taxon>
        <taxon>Spermatophyta</taxon>
        <taxon>Magnoliopsida</taxon>
        <taxon>eudicotyledons</taxon>
        <taxon>Gunneridae</taxon>
        <taxon>Pentapetalae</taxon>
        <taxon>Caryophyllales</taxon>
        <taxon>Cactineae</taxon>
        <taxon>Cactaceae</taxon>
        <taxon>Opuntioideae</taxon>
        <taxon>Opuntia</taxon>
    </lineage>
</organism>
<dbReference type="AlphaFoldDB" id="A0A7C9ASP1"/>
<proteinExistence type="predicted"/>
<evidence type="ECO:0000313" key="1">
    <source>
        <dbReference type="EMBL" id="MBA4675094.1"/>
    </source>
</evidence>
<reference evidence="1" key="1">
    <citation type="journal article" date="2013" name="J. Plant Res.">
        <title>Effect of fungi and light on seed germination of three Opuntia species from semiarid lands of central Mexico.</title>
        <authorList>
            <person name="Delgado-Sanchez P."/>
            <person name="Jimenez-Bremont J.F."/>
            <person name="Guerrero-Gonzalez Mde L."/>
            <person name="Flores J."/>
        </authorList>
    </citation>
    <scope>NUCLEOTIDE SEQUENCE</scope>
    <source>
        <tissue evidence="1">Cladode</tissue>
    </source>
</reference>